<evidence type="ECO:0000256" key="2">
    <source>
        <dbReference type="SAM" id="Phobius"/>
    </source>
</evidence>
<evidence type="ECO:0000256" key="1">
    <source>
        <dbReference type="SAM" id="MobiDB-lite"/>
    </source>
</evidence>
<gene>
    <name evidence="4" type="ORF">GETHPA_17260</name>
</gene>
<sequence>MRRLLVLLGLIAGLWGGLRLGAQPAAPPPPTRWVTDGPSLLSPAAREGLDQRLKAYQASTGHQVLVWIGKTTGGDPLEDWTVRAFAAWKVGREGLDDGLVLFVFTEDRKVRLEVGYGLEGQVPDLVASRIIRETILPGLAAGDADGALNAGVDRILKVVGGDASARQPQERGRGGSQPLGPGGWIVVGLLGLGFLALAITHPGLAIWLLFNMLSGGRGGGGSGGGGGGWSGGGGRSGGGGASGSW</sequence>
<organism evidence="4 5">
    <name type="scientific">Geothrix rubra</name>
    <dbReference type="NCBI Taxonomy" id="2927977"/>
    <lineage>
        <taxon>Bacteria</taxon>
        <taxon>Pseudomonadati</taxon>
        <taxon>Acidobacteriota</taxon>
        <taxon>Holophagae</taxon>
        <taxon>Holophagales</taxon>
        <taxon>Holophagaceae</taxon>
        <taxon>Geothrix</taxon>
    </lineage>
</organism>
<dbReference type="PANTHER" id="PTHR30373:SF2">
    <property type="entry name" value="UPF0603 PROTEIN YGCG"/>
    <property type="match status" value="1"/>
</dbReference>
<accession>A0ABQ5Q690</accession>
<proteinExistence type="predicted"/>
<evidence type="ECO:0000313" key="4">
    <source>
        <dbReference type="EMBL" id="GLH70193.1"/>
    </source>
</evidence>
<feature type="region of interest" description="Disordered" evidence="1">
    <location>
        <begin position="221"/>
        <end position="245"/>
    </location>
</feature>
<protein>
    <recommendedName>
        <fullName evidence="3">TPM domain-containing protein</fullName>
    </recommendedName>
</protein>
<dbReference type="Gene3D" id="3.10.310.50">
    <property type="match status" value="1"/>
</dbReference>
<keyword evidence="2" id="KW-1133">Transmembrane helix</keyword>
<feature type="transmembrane region" description="Helical" evidence="2">
    <location>
        <begin position="183"/>
        <end position="210"/>
    </location>
</feature>
<evidence type="ECO:0000259" key="3">
    <source>
        <dbReference type="Pfam" id="PF04536"/>
    </source>
</evidence>
<dbReference type="RefSeq" id="WP_285724679.1">
    <property type="nucleotide sequence ID" value="NZ_BSDD01000003.1"/>
</dbReference>
<dbReference type="PANTHER" id="PTHR30373">
    <property type="entry name" value="UPF0603 PROTEIN YGCG"/>
    <property type="match status" value="1"/>
</dbReference>
<feature type="domain" description="TPM" evidence="3">
    <location>
        <begin position="34"/>
        <end position="157"/>
    </location>
</feature>
<dbReference type="Pfam" id="PF04536">
    <property type="entry name" value="TPM_phosphatase"/>
    <property type="match status" value="1"/>
</dbReference>
<keyword evidence="5" id="KW-1185">Reference proteome</keyword>
<reference evidence="4 5" key="1">
    <citation type="journal article" date="2023" name="Antonie Van Leeuwenhoek">
        <title>Mesoterricola silvestris gen. nov., sp. nov., Mesoterricola sediminis sp. nov., Geothrix oryzae sp. nov., Geothrix edaphica sp. nov., Geothrix rubra sp. nov., and Geothrix limicola sp. nov., six novel members of Acidobacteriota isolated from soils.</title>
        <authorList>
            <person name="Itoh H."/>
            <person name="Sugisawa Y."/>
            <person name="Mise K."/>
            <person name="Xu Z."/>
            <person name="Kuniyasu M."/>
            <person name="Ushijima N."/>
            <person name="Kawano K."/>
            <person name="Kobayashi E."/>
            <person name="Shiratori Y."/>
            <person name="Masuda Y."/>
            <person name="Senoo K."/>
        </authorList>
    </citation>
    <scope>NUCLEOTIDE SEQUENCE [LARGE SCALE GENOMIC DNA]</scope>
    <source>
        <strain evidence="4 5">Red803</strain>
    </source>
</reference>
<name>A0ABQ5Q690_9BACT</name>
<evidence type="ECO:0000313" key="5">
    <source>
        <dbReference type="Proteomes" id="UP001165089"/>
    </source>
</evidence>
<dbReference type="InterPro" id="IPR007621">
    <property type="entry name" value="TPM_dom"/>
</dbReference>
<dbReference type="EMBL" id="BSDD01000003">
    <property type="protein sequence ID" value="GLH70193.1"/>
    <property type="molecule type" value="Genomic_DNA"/>
</dbReference>
<dbReference type="Proteomes" id="UP001165089">
    <property type="component" value="Unassembled WGS sequence"/>
</dbReference>
<keyword evidence="2" id="KW-0472">Membrane</keyword>
<comment type="caution">
    <text evidence="4">The sequence shown here is derived from an EMBL/GenBank/DDBJ whole genome shotgun (WGS) entry which is preliminary data.</text>
</comment>
<keyword evidence="2" id="KW-0812">Transmembrane</keyword>